<feature type="compositionally biased region" description="Polar residues" evidence="2">
    <location>
        <begin position="19"/>
        <end position="30"/>
    </location>
</feature>
<organism evidence="6 7">
    <name type="scientific">Renibacterium salmoninarum (strain ATCC 33209 / DSM 20767 / JCM 11484 / NBRC 15589 / NCIMB 2235)</name>
    <dbReference type="NCBI Taxonomy" id="288705"/>
    <lineage>
        <taxon>Bacteria</taxon>
        <taxon>Bacillati</taxon>
        <taxon>Actinomycetota</taxon>
        <taxon>Actinomycetes</taxon>
        <taxon>Micrococcales</taxon>
        <taxon>Micrococcaceae</taxon>
        <taxon>Renibacterium</taxon>
    </lineage>
</organism>
<evidence type="ECO:0000256" key="3">
    <source>
        <dbReference type="SAM" id="Phobius"/>
    </source>
</evidence>
<dbReference type="KEGG" id="rsa:RSal33209_1242"/>
<dbReference type="InterPro" id="IPR020568">
    <property type="entry name" value="Ribosomal_Su5_D2-typ_SF"/>
</dbReference>
<dbReference type="InterPro" id="IPR001478">
    <property type="entry name" value="PDZ"/>
</dbReference>
<dbReference type="InterPro" id="IPR014721">
    <property type="entry name" value="Ribsml_uS5_D2-typ_fold_subgr"/>
</dbReference>
<evidence type="ECO:0000259" key="5">
    <source>
        <dbReference type="PROSITE" id="PS51786"/>
    </source>
</evidence>
<feature type="region of interest" description="Disordered" evidence="2">
    <location>
        <begin position="1"/>
        <end position="30"/>
    </location>
</feature>
<keyword evidence="1" id="KW-0378">Hydrolase</keyword>
<feature type="active site" evidence="1">
    <location>
        <position position="298"/>
    </location>
</feature>
<keyword evidence="3" id="KW-1133">Transmembrane helix</keyword>
<feature type="transmembrane region" description="Helical" evidence="3">
    <location>
        <begin position="63"/>
        <end position="88"/>
    </location>
</feature>
<dbReference type="EC" id="3.4.21.53" evidence="1"/>
<accession>A9WN50</accession>
<dbReference type="Proteomes" id="UP000002007">
    <property type="component" value="Chromosome"/>
</dbReference>
<dbReference type="eggNOG" id="COG3480">
    <property type="taxonomic scope" value="Bacteria"/>
</dbReference>
<feature type="domain" description="Lon proteolytic" evidence="5">
    <location>
        <begin position="292"/>
        <end position="391"/>
    </location>
</feature>
<dbReference type="EMBL" id="CP000910">
    <property type="protein sequence ID" value="ABY22980.1"/>
    <property type="molecule type" value="Genomic_DNA"/>
</dbReference>
<dbReference type="STRING" id="288705.RSal33209_1242"/>
<dbReference type="AlphaFoldDB" id="A9WN50"/>
<dbReference type="Gene3D" id="3.30.230.10">
    <property type="match status" value="1"/>
</dbReference>
<dbReference type="SUPFAM" id="SSF50156">
    <property type="entry name" value="PDZ domain-like"/>
    <property type="match status" value="1"/>
</dbReference>
<feature type="domain" description="PDZ" evidence="4">
    <location>
        <begin position="173"/>
        <end position="232"/>
    </location>
</feature>
<proteinExistence type="inferred from homology"/>
<keyword evidence="3" id="KW-0472">Membrane</keyword>
<dbReference type="MEROPS" id="S16.012"/>
<sequence>MSGSRIEVELSQAHPGNPVPNSNIPDNQLPSYPAVNSQFSQFPPSYPLPGYLPPKRPRDGRSVAMIVSGVLALALAVLVIVLPAPYVLESPGPTLNTLGEENTSKIISISGHDSFPASGQLDMVTVYVNGGPQNPVNLFEAYRAWLDPKQAVIPVELLYPPSATKDQINSQNAAEMSNSQDNARAAALGYLGIQYQDQILIDSVADGSPSTGKLQPGDQLKSINGKPITGLTVIQDELAAGNGAAVTIDVLRSGQAQKLSIEPKKNSEGRYLLGVVLKYKYVFPFDVKISLENVGGPSAGMMFALGIIDTLTPGDLTGGKHFAGTGTIDAAGNVGAIGGIVQKMYGARSAGATVFLAPAVNCNEVVGNVPEGLQVVRVDTLKSAYDAVSLIASGKDSSALPSCTTS</sequence>
<feature type="active site" evidence="1">
    <location>
        <position position="343"/>
    </location>
</feature>
<evidence type="ECO:0000256" key="2">
    <source>
        <dbReference type="SAM" id="MobiDB-lite"/>
    </source>
</evidence>
<dbReference type="InterPro" id="IPR008269">
    <property type="entry name" value="Lon_proteolytic"/>
</dbReference>
<keyword evidence="3" id="KW-0812">Transmembrane</keyword>
<dbReference type="PROSITE" id="PS51786">
    <property type="entry name" value="LON_PROTEOLYTIC"/>
    <property type="match status" value="1"/>
</dbReference>
<dbReference type="HOGENOM" id="CLU_042037_1_0_11"/>
<evidence type="ECO:0000313" key="6">
    <source>
        <dbReference type="EMBL" id="ABY22980.1"/>
    </source>
</evidence>
<dbReference type="InterPro" id="IPR036034">
    <property type="entry name" value="PDZ_sf"/>
</dbReference>
<keyword evidence="7" id="KW-1185">Reference proteome</keyword>
<dbReference type="GO" id="GO:0004176">
    <property type="term" value="F:ATP-dependent peptidase activity"/>
    <property type="evidence" value="ECO:0007669"/>
    <property type="project" value="UniProtKB-UniRule"/>
</dbReference>
<dbReference type="PANTHER" id="PTHR10046">
    <property type="entry name" value="ATP DEPENDENT LON PROTEASE FAMILY MEMBER"/>
    <property type="match status" value="1"/>
</dbReference>
<keyword evidence="1" id="KW-0720">Serine protease</keyword>
<dbReference type="GO" id="GO:0006508">
    <property type="term" value="P:proteolysis"/>
    <property type="evidence" value="ECO:0007669"/>
    <property type="project" value="UniProtKB-KW"/>
</dbReference>
<dbReference type="InterPro" id="IPR041489">
    <property type="entry name" value="PDZ_6"/>
</dbReference>
<gene>
    <name evidence="6" type="ordered locus">RSal33209_1242</name>
</gene>
<dbReference type="InterPro" id="IPR027065">
    <property type="entry name" value="Lon_Prtase"/>
</dbReference>
<dbReference type="SMART" id="SM00228">
    <property type="entry name" value="PDZ"/>
    <property type="match status" value="1"/>
</dbReference>
<dbReference type="PROSITE" id="PS50106">
    <property type="entry name" value="PDZ"/>
    <property type="match status" value="1"/>
</dbReference>
<reference evidence="7" key="1">
    <citation type="journal article" date="2008" name="J. Bacteriol.">
        <title>Genome sequence of the fish pathogen Renibacterium salmoninarum suggests reductive evolution away from an environmental Arthrobacter ancestor.</title>
        <authorList>
            <person name="Wiens G.D."/>
            <person name="Rockey D.D."/>
            <person name="Wu Z."/>
            <person name="Chang J."/>
            <person name="Levy R."/>
            <person name="Crane S."/>
            <person name="Chen D.S."/>
            <person name="Capri G.R."/>
            <person name="Burnett J.R."/>
            <person name="Sudheesh P.S."/>
            <person name="Schipma M.J."/>
            <person name="Burd H."/>
            <person name="Bhattacharyya A."/>
            <person name="Rhodes L.D."/>
            <person name="Kaul R."/>
            <person name="Strom M.S."/>
        </authorList>
    </citation>
    <scope>NUCLEOTIDE SEQUENCE [LARGE SCALE GENOMIC DNA]</scope>
    <source>
        <strain evidence="7">ATCC 33209 / DSM 20767 / JCM 11484 / NBRC 15589 / NCIMB 2235</strain>
    </source>
</reference>
<evidence type="ECO:0000313" key="7">
    <source>
        <dbReference type="Proteomes" id="UP000002007"/>
    </source>
</evidence>
<dbReference type="GO" id="GO:0004252">
    <property type="term" value="F:serine-type endopeptidase activity"/>
    <property type="evidence" value="ECO:0007669"/>
    <property type="project" value="UniProtKB-UniRule"/>
</dbReference>
<dbReference type="SUPFAM" id="SSF54211">
    <property type="entry name" value="Ribosomal protein S5 domain 2-like"/>
    <property type="match status" value="1"/>
</dbReference>
<dbReference type="Pfam" id="PF17820">
    <property type="entry name" value="PDZ_6"/>
    <property type="match status" value="1"/>
</dbReference>
<keyword evidence="1" id="KW-0645">Protease</keyword>
<dbReference type="GO" id="GO:0030163">
    <property type="term" value="P:protein catabolic process"/>
    <property type="evidence" value="ECO:0007669"/>
    <property type="project" value="InterPro"/>
</dbReference>
<evidence type="ECO:0000256" key="1">
    <source>
        <dbReference type="PROSITE-ProRule" id="PRU01122"/>
    </source>
</evidence>
<evidence type="ECO:0000259" key="4">
    <source>
        <dbReference type="PROSITE" id="PS50106"/>
    </source>
</evidence>
<dbReference type="GO" id="GO:0005524">
    <property type="term" value="F:ATP binding"/>
    <property type="evidence" value="ECO:0007669"/>
    <property type="project" value="InterPro"/>
</dbReference>
<protein>
    <recommendedName>
        <fullName evidence="1">endopeptidase La</fullName>
        <ecNumber evidence="1">3.4.21.53</ecNumber>
    </recommendedName>
</protein>
<comment type="catalytic activity">
    <reaction evidence="1">
        <text>Hydrolysis of proteins in presence of ATP.</text>
        <dbReference type="EC" id="3.4.21.53"/>
    </reaction>
</comment>
<comment type="similarity">
    <text evidence="1">Belongs to the peptidase S16 family.</text>
</comment>
<name>A9WN50_RENSM</name>
<dbReference type="Pfam" id="PF05362">
    <property type="entry name" value="Lon_C"/>
    <property type="match status" value="1"/>
</dbReference>